<accession>X1B3S4</accession>
<proteinExistence type="predicted"/>
<feature type="non-terminal residue" evidence="1">
    <location>
        <position position="1"/>
    </location>
</feature>
<name>X1B3S4_9ZZZZ</name>
<dbReference type="AlphaFoldDB" id="X1B3S4"/>
<protein>
    <submittedName>
        <fullName evidence="1">Uncharacterized protein</fullName>
    </submittedName>
</protein>
<organism evidence="1">
    <name type="scientific">marine sediment metagenome</name>
    <dbReference type="NCBI Taxonomy" id="412755"/>
    <lineage>
        <taxon>unclassified sequences</taxon>
        <taxon>metagenomes</taxon>
        <taxon>ecological metagenomes</taxon>
    </lineage>
</organism>
<gene>
    <name evidence="1" type="ORF">S01H4_22998</name>
</gene>
<reference evidence="1" key="1">
    <citation type="journal article" date="2014" name="Front. Microbiol.">
        <title>High frequency of phylogenetically diverse reductive dehalogenase-homologous genes in deep subseafloor sedimentary metagenomes.</title>
        <authorList>
            <person name="Kawai M."/>
            <person name="Futagami T."/>
            <person name="Toyoda A."/>
            <person name="Takaki Y."/>
            <person name="Nishi S."/>
            <person name="Hori S."/>
            <person name="Arai W."/>
            <person name="Tsubouchi T."/>
            <person name="Morono Y."/>
            <person name="Uchiyama I."/>
            <person name="Ito T."/>
            <person name="Fujiyama A."/>
            <person name="Inagaki F."/>
            <person name="Takami H."/>
        </authorList>
    </citation>
    <scope>NUCLEOTIDE SEQUENCE</scope>
    <source>
        <strain evidence="1">Expedition CK06-06</strain>
    </source>
</reference>
<comment type="caution">
    <text evidence="1">The sequence shown here is derived from an EMBL/GenBank/DDBJ whole genome shotgun (WGS) entry which is preliminary data.</text>
</comment>
<evidence type="ECO:0000313" key="1">
    <source>
        <dbReference type="EMBL" id="GAG89695.1"/>
    </source>
</evidence>
<dbReference type="EMBL" id="BART01010614">
    <property type="protein sequence ID" value="GAG89695.1"/>
    <property type="molecule type" value="Genomic_DNA"/>
</dbReference>
<sequence>PVVGTVNSSYKPSTGQQIAFAIAPKVNQAGNWGTATISSGGVVTIRTAGGTAQDWLGDYSYD</sequence>